<dbReference type="Proteomes" id="UP001056386">
    <property type="component" value="Chromosome 1"/>
</dbReference>
<name>A0ABY5BG00_BURGL</name>
<proteinExistence type="predicted"/>
<protein>
    <submittedName>
        <fullName evidence="2">Uncharacterized protein</fullName>
    </submittedName>
</protein>
<gene>
    <name evidence="1" type="ORF">NFI99_11395</name>
    <name evidence="2" type="ORF">NFI99_27980</name>
</gene>
<dbReference type="Proteomes" id="UP001056386">
    <property type="component" value="Chromosome 2"/>
</dbReference>
<sequence length="97" mass="11737">MPRCHVRCAKCRARRCLKRHPDRYERLPACRMCGHRTYRVDRWMNRRNTTRMACICAGYWFPHRRGSLYCWHRADGTNRYPGDPDFRDRNYDGLAAA</sequence>
<evidence type="ECO:0000313" key="2">
    <source>
        <dbReference type="EMBL" id="USS45418.1"/>
    </source>
</evidence>
<evidence type="ECO:0000313" key="3">
    <source>
        <dbReference type="Proteomes" id="UP001056386"/>
    </source>
</evidence>
<accession>A0ABY5BG00</accession>
<dbReference type="EMBL" id="CP099583">
    <property type="protein sequence ID" value="USS42776.1"/>
    <property type="molecule type" value="Genomic_DNA"/>
</dbReference>
<dbReference type="RefSeq" id="WP_252836496.1">
    <property type="nucleotide sequence ID" value="NZ_CP099583.1"/>
</dbReference>
<evidence type="ECO:0000313" key="1">
    <source>
        <dbReference type="EMBL" id="USS42776.1"/>
    </source>
</evidence>
<organism evidence="2 3">
    <name type="scientific">Burkholderia glumae</name>
    <name type="common">Pseudomonas glumae</name>
    <dbReference type="NCBI Taxonomy" id="337"/>
    <lineage>
        <taxon>Bacteria</taxon>
        <taxon>Pseudomonadati</taxon>
        <taxon>Pseudomonadota</taxon>
        <taxon>Betaproteobacteria</taxon>
        <taxon>Burkholderiales</taxon>
        <taxon>Burkholderiaceae</taxon>
        <taxon>Burkholderia</taxon>
    </lineage>
</organism>
<dbReference type="EMBL" id="CP099587">
    <property type="protein sequence ID" value="USS45418.1"/>
    <property type="molecule type" value="Genomic_DNA"/>
</dbReference>
<keyword evidence="3" id="KW-1185">Reference proteome</keyword>
<reference evidence="2" key="1">
    <citation type="submission" date="2022-06" db="EMBL/GenBank/DDBJ databases">
        <title>Draft genome sequence of Burkholderia glumae strain GR20004 isolated from rice panicle showing bacterial panicle blight.</title>
        <authorList>
            <person name="Choi S.Y."/>
            <person name="Lee Y.H."/>
        </authorList>
    </citation>
    <scope>NUCLEOTIDE SEQUENCE</scope>
    <source>
        <strain evidence="2">GR20004</strain>
    </source>
</reference>